<keyword evidence="1" id="KW-0472">Membrane</keyword>
<protein>
    <submittedName>
        <fullName evidence="2">Putative membrane-anchored protein</fullName>
    </submittedName>
</protein>
<dbReference type="AlphaFoldDB" id="A0A4R2Q8B9"/>
<keyword evidence="1" id="KW-1133">Transmembrane helix</keyword>
<accession>A0A4R2Q8B9</accession>
<dbReference type="Pfam" id="PF11902">
    <property type="entry name" value="DUF3422"/>
    <property type="match status" value="1"/>
</dbReference>
<keyword evidence="3" id="KW-1185">Reference proteome</keyword>
<sequence length="428" mass="48607">MAPIEDHPLRYMLTNELHARPFPELQTPCHAAFLAIKPPRDAINRDRDADRTHLLDLLDRFGAQHPKPGDTHFFGPMGRYKIKWESHAEFVTYTIFAPGVAERPFDPAAWEVFPEDWLEKAPGSRLTSALIRVEQLKEGREDIGDLLAEWFVADSLCASSILDDAGIMATDFRIDPGGHMRFAVFARPGTGQRRVGRIVQRLTEIETYKAMSMLGLPRARQLSARLAELDPQLTELVGEMKVGHRIPEETLRNLLAVSAELESLLAQTAFRFSATSAYEALVNQRIEVLREERFGHRQTFREFMMRRYEPSMRTVKSTEAQLDSMTRRAVRAANLLRTQVDVERSAQNQKLLESMDKRADLQLRLQRTVEGLSVVAISYYAVSLVSYMVYPLAEALAVSKGMLTALLTPFVVLGVWAMVRSIRRGMEH</sequence>
<dbReference type="RefSeq" id="WP_132460832.1">
    <property type="nucleotide sequence ID" value="NZ_SLXP01000002.1"/>
</dbReference>
<reference evidence="2 3" key="1">
    <citation type="submission" date="2019-03" db="EMBL/GenBank/DDBJ databases">
        <title>Genomic Encyclopedia of Type Strains, Phase IV (KMG-IV): sequencing the most valuable type-strain genomes for metagenomic binning, comparative biology and taxonomic classification.</title>
        <authorList>
            <person name="Goeker M."/>
        </authorList>
    </citation>
    <scope>NUCLEOTIDE SEQUENCE [LARGE SCALE GENOMIC DNA]</scope>
    <source>
        <strain evidence="2 3">DSM 18063</strain>
    </source>
</reference>
<dbReference type="OrthoDB" id="9767470at2"/>
<evidence type="ECO:0000256" key="1">
    <source>
        <dbReference type="SAM" id="Phobius"/>
    </source>
</evidence>
<feature type="transmembrane region" description="Helical" evidence="1">
    <location>
        <begin position="402"/>
        <end position="419"/>
    </location>
</feature>
<dbReference type="InterPro" id="IPR021830">
    <property type="entry name" value="DUF3422"/>
</dbReference>
<keyword evidence="1" id="KW-0812">Transmembrane</keyword>
<proteinExistence type="predicted"/>
<organism evidence="2 3">
    <name type="scientific">Rhodovulum marinum</name>
    <dbReference type="NCBI Taxonomy" id="320662"/>
    <lineage>
        <taxon>Bacteria</taxon>
        <taxon>Pseudomonadati</taxon>
        <taxon>Pseudomonadota</taxon>
        <taxon>Alphaproteobacteria</taxon>
        <taxon>Rhodobacterales</taxon>
        <taxon>Paracoccaceae</taxon>
        <taxon>Rhodovulum</taxon>
    </lineage>
</organism>
<dbReference type="Proteomes" id="UP000294835">
    <property type="component" value="Unassembled WGS sequence"/>
</dbReference>
<evidence type="ECO:0000313" key="3">
    <source>
        <dbReference type="Proteomes" id="UP000294835"/>
    </source>
</evidence>
<gene>
    <name evidence="2" type="ORF">EV662_102157</name>
</gene>
<evidence type="ECO:0000313" key="2">
    <source>
        <dbReference type="EMBL" id="TCP42965.1"/>
    </source>
</evidence>
<name>A0A4R2Q8B9_9RHOB</name>
<dbReference type="EMBL" id="SLXP01000002">
    <property type="protein sequence ID" value="TCP42965.1"/>
    <property type="molecule type" value="Genomic_DNA"/>
</dbReference>
<comment type="caution">
    <text evidence="2">The sequence shown here is derived from an EMBL/GenBank/DDBJ whole genome shotgun (WGS) entry which is preliminary data.</text>
</comment>
<feature type="transmembrane region" description="Helical" evidence="1">
    <location>
        <begin position="371"/>
        <end position="390"/>
    </location>
</feature>